<proteinExistence type="predicted"/>
<feature type="compositionally biased region" description="Acidic residues" evidence="1">
    <location>
        <begin position="575"/>
        <end position="586"/>
    </location>
</feature>
<dbReference type="PaxDb" id="880073-Calab_0923"/>
<feature type="chain" id="PRO_5003558474" evidence="2">
    <location>
        <begin position="24"/>
        <end position="1256"/>
    </location>
</feature>
<feature type="region of interest" description="Disordered" evidence="1">
    <location>
        <begin position="553"/>
        <end position="586"/>
    </location>
</feature>
<gene>
    <name evidence="3" type="ORF">Calab_0923</name>
</gene>
<sequence precursor="true">MRQVIKILSLIWLLFFMTQSLFAQNNQITHVPSKERGDPKYRRKAQLEGNNIRTTIFNFGHTGRTGAVPIYEETPYEWPKNTGKVYLAQTTIWWGAEVIDENGEKQRIVIVDNGRTSDEGKSWNIEPCPGYFNPNSNSIANSVDPSTWPEYWPDKMNIDPESGSEPGWPGSWNGYFGQDKFNADQELFYRASDDRYDNYLYFPDSTDKTRHGLGILMDVRAMAWSQILVSDVVYLLHFLKNDGTKDIEKFAVTFGVADFVGGDGDSQDDISEFDLLEDIMWSRDSDNKAPTFGKDPVGIVGVALLETPGNAHDRIDNDGDGEEGGPKVTEEMLQGEGTAEILDNPGDQRNANGIDDNRNGLIDETIAHIPFAGQVGVTYADGIDANGNAEEGSPLVTVEMVDLAKTDQVTVDGETYYWNRWPANVESDPIQNGQIHLTMVDETDIGKAFKDYIDNNGNGEDNSPVVTQEMIDAAAQDAPYYRYRVPNSNIILYDLKAEDLGKKYADGIDNDGDGAVDEDIDEGIDEMIDERRDDFIDNDGDWNPILDDVGIDGIAGTNDLGEGDGKPTSGAATDDPGEPNIDDTDISETDQIGISASARTPAGGLNLNSDATLWFDFMIPGKFYDPRTVLAGEYDLWVTSGYFPIKAGQTEPISVAVILANANQNDPNGELRKQAVLKKRVRAQETYNNDYQFANAPITPKLTAVPGDNKVTLYWDDLAEQSFDNYIYKIGGNPYDFEGYRIYRATDPAFQDPLEITDAFGTLRFRNPIAQFDLIDGITGLDSVGIDGANFYLGNDSGLRHTFVDSSVKNGFTYYYAITSYDFGYPAGGILPTESPIRVNLQPDGSVILGPNVVRVTPEAPAAGYVPATLGTIEHEEGSSTGRISYEIIDPNKIKDGHVYYITFEDTLKPGKPGKPDTLTTKSYTLVDSTADSVLVWKSPHLEEDFEQPLTDGFRLHFVNEDQVGINANLSGWRPKDVNIPAFTFQKLTQSVGPEGEFRVNDYLILFGDVGMATSLPGVYEGNYYDSKEVNFKIINLNTNEPVDFVFVENDTIGTPPGVFSSNYRIIKLGNTEIKIPYKDVIAFLEPKTVNDRDTLVYTWQFYLSSIPDSTQRIPAAGDTAKIILKKPFLSQDVYRFVARGSYINKREAKNDMDRIKVVPNPYVATAEWEPRNPYNSGRGPRSIHFTHLPAKCTIRIFTVNGELVRKIEVDNPEDNGTAYWDLLTKDHLSVSYGVYIYHVEAPGIGEKVGKFAIIK</sequence>
<dbReference type="STRING" id="880073.Cabys_26"/>
<feature type="signal peptide" evidence="2">
    <location>
        <begin position="1"/>
        <end position="23"/>
    </location>
</feature>
<dbReference type="eggNOG" id="COG1404">
    <property type="taxonomic scope" value="Bacteria"/>
</dbReference>
<accession>H1XUQ8</accession>
<dbReference type="AlphaFoldDB" id="H1XUQ8"/>
<dbReference type="InParanoid" id="H1XUQ8"/>
<evidence type="ECO:0000256" key="2">
    <source>
        <dbReference type="SAM" id="SignalP"/>
    </source>
</evidence>
<evidence type="ECO:0000313" key="3">
    <source>
        <dbReference type="EMBL" id="EHO40557.1"/>
    </source>
</evidence>
<dbReference type="Gene3D" id="2.60.40.4070">
    <property type="match status" value="1"/>
</dbReference>
<evidence type="ECO:0000313" key="4">
    <source>
        <dbReference type="Proteomes" id="UP000004671"/>
    </source>
</evidence>
<organism evidence="3 4">
    <name type="scientific">Caldithrix abyssi DSM 13497</name>
    <dbReference type="NCBI Taxonomy" id="880073"/>
    <lineage>
        <taxon>Bacteria</taxon>
        <taxon>Pseudomonadati</taxon>
        <taxon>Calditrichota</taxon>
        <taxon>Calditrichia</taxon>
        <taxon>Calditrichales</taxon>
        <taxon>Calditrichaceae</taxon>
        <taxon>Caldithrix</taxon>
    </lineage>
</organism>
<dbReference type="Gene3D" id="2.60.40.10">
    <property type="entry name" value="Immunoglobulins"/>
    <property type="match status" value="1"/>
</dbReference>
<reference evidence="3 4" key="1">
    <citation type="submission" date="2011-09" db="EMBL/GenBank/DDBJ databases">
        <title>The permanent draft genome of Caldithrix abyssi DSM 13497.</title>
        <authorList>
            <consortium name="US DOE Joint Genome Institute (JGI-PGF)"/>
            <person name="Lucas S."/>
            <person name="Han J."/>
            <person name="Lapidus A."/>
            <person name="Bruce D."/>
            <person name="Goodwin L."/>
            <person name="Pitluck S."/>
            <person name="Peters L."/>
            <person name="Kyrpides N."/>
            <person name="Mavromatis K."/>
            <person name="Ivanova N."/>
            <person name="Mikhailova N."/>
            <person name="Chertkov O."/>
            <person name="Detter J.C."/>
            <person name="Tapia R."/>
            <person name="Han C."/>
            <person name="Land M."/>
            <person name="Hauser L."/>
            <person name="Markowitz V."/>
            <person name="Cheng J.-F."/>
            <person name="Hugenholtz P."/>
            <person name="Woyke T."/>
            <person name="Wu D."/>
            <person name="Spring S."/>
            <person name="Brambilla E."/>
            <person name="Klenk H.-P."/>
            <person name="Eisen J.A."/>
        </authorList>
    </citation>
    <scope>NUCLEOTIDE SEQUENCE [LARGE SCALE GENOMIC DNA]</scope>
    <source>
        <strain evidence="3 4">DSM 13497</strain>
    </source>
</reference>
<keyword evidence="4" id="KW-1185">Reference proteome</keyword>
<dbReference type="EMBL" id="CM001402">
    <property type="protein sequence ID" value="EHO40557.1"/>
    <property type="molecule type" value="Genomic_DNA"/>
</dbReference>
<protein>
    <submittedName>
        <fullName evidence="3">Uncharacterized protein</fullName>
    </submittedName>
</protein>
<dbReference type="RefSeq" id="WP_006927563.1">
    <property type="nucleotide sequence ID" value="NZ_CM001402.1"/>
</dbReference>
<dbReference type="Proteomes" id="UP000004671">
    <property type="component" value="Chromosome"/>
</dbReference>
<evidence type="ECO:0000256" key="1">
    <source>
        <dbReference type="SAM" id="MobiDB-lite"/>
    </source>
</evidence>
<dbReference type="OrthoDB" id="9807496at2"/>
<name>H1XUQ8_CALAY</name>
<keyword evidence="2" id="KW-0732">Signal</keyword>
<dbReference type="HOGENOM" id="CLU_276788_0_0_0"/>
<dbReference type="InterPro" id="IPR013783">
    <property type="entry name" value="Ig-like_fold"/>
</dbReference>